<proteinExistence type="predicted"/>
<evidence type="ECO:0000313" key="1">
    <source>
        <dbReference type="EMBL" id="MET3615228.1"/>
    </source>
</evidence>
<sequence length="32" mass="3825">MKYPENAKIIIFCIKNNHNRLVETIFKTVAKF</sequence>
<protein>
    <submittedName>
        <fullName evidence="1">Uncharacterized protein</fullName>
    </submittedName>
</protein>
<comment type="caution">
    <text evidence="1">The sequence shown here is derived from an EMBL/GenBank/DDBJ whole genome shotgun (WGS) entry which is preliminary data.</text>
</comment>
<evidence type="ECO:0000313" key="2">
    <source>
        <dbReference type="Proteomes" id="UP001549047"/>
    </source>
</evidence>
<dbReference type="Proteomes" id="UP001549047">
    <property type="component" value="Unassembled WGS sequence"/>
</dbReference>
<accession>A0ABV2J3M8</accession>
<dbReference type="EMBL" id="JBEPMB010000006">
    <property type="protein sequence ID" value="MET3615228.1"/>
    <property type="molecule type" value="Genomic_DNA"/>
</dbReference>
<gene>
    <name evidence="1" type="ORF">ABID16_003571</name>
</gene>
<organism evidence="1 2">
    <name type="scientific">Rhizobium aquaticum</name>
    <dbReference type="NCBI Taxonomy" id="1549636"/>
    <lineage>
        <taxon>Bacteria</taxon>
        <taxon>Pseudomonadati</taxon>
        <taxon>Pseudomonadota</taxon>
        <taxon>Alphaproteobacteria</taxon>
        <taxon>Hyphomicrobiales</taxon>
        <taxon>Rhizobiaceae</taxon>
        <taxon>Rhizobium/Agrobacterium group</taxon>
        <taxon>Rhizobium</taxon>
    </lineage>
</organism>
<keyword evidence="2" id="KW-1185">Reference proteome</keyword>
<name>A0ABV2J3M8_9HYPH</name>
<reference evidence="1 2" key="1">
    <citation type="submission" date="2024-06" db="EMBL/GenBank/DDBJ databases">
        <title>Genomic Encyclopedia of Type Strains, Phase IV (KMG-IV): sequencing the most valuable type-strain genomes for metagenomic binning, comparative biology and taxonomic classification.</title>
        <authorList>
            <person name="Goeker M."/>
        </authorList>
    </citation>
    <scope>NUCLEOTIDE SEQUENCE [LARGE SCALE GENOMIC DNA]</scope>
    <source>
        <strain evidence="1 2">DSM 29780</strain>
    </source>
</reference>